<evidence type="ECO:0000313" key="3">
    <source>
        <dbReference type="EMBL" id="CAG5082189.1"/>
    </source>
</evidence>
<organism evidence="4 5">
    <name type="scientific">Oikopleura dioica</name>
    <name type="common">Tunicate</name>
    <dbReference type="NCBI Taxonomy" id="34765"/>
    <lineage>
        <taxon>Eukaryota</taxon>
        <taxon>Metazoa</taxon>
        <taxon>Chordata</taxon>
        <taxon>Tunicata</taxon>
        <taxon>Appendicularia</taxon>
        <taxon>Copelata</taxon>
        <taxon>Oikopleuridae</taxon>
        <taxon>Oikopleura</taxon>
    </lineage>
</organism>
<keyword evidence="5" id="KW-1185">Reference proteome</keyword>
<comment type="cofactor">
    <cofactor evidence="1">
        <name>Fe(2+)</name>
        <dbReference type="ChEBI" id="CHEBI:29033"/>
    </cofactor>
</comment>
<dbReference type="Gene3D" id="2.60.120.590">
    <property type="entry name" value="Alpha-ketoglutarate-dependent dioxygenase AlkB-like"/>
    <property type="match status" value="1"/>
</dbReference>
<gene>
    <name evidence="3" type="ORF">OKIOD_LOCUS1613</name>
    <name evidence="4" type="ORF">OKIOD_LOCUS17250</name>
</gene>
<feature type="compositionally biased region" description="Basic and acidic residues" evidence="2">
    <location>
        <begin position="37"/>
        <end position="62"/>
    </location>
</feature>
<reference evidence="4 5" key="1">
    <citation type="submission" date="2021-04" db="EMBL/GenBank/DDBJ databases">
        <authorList>
            <person name="Bliznina A."/>
        </authorList>
    </citation>
    <scope>NUCLEOTIDE SEQUENCE [LARGE SCALE GENOMIC DNA]</scope>
</reference>
<sequence>MSEDRFYRAKGPQNSREKSNDLDNLAEQFSKFSVAKPRKEEHQEPKSYQHDHDREVRLHHSGDSGSAKDQNHNDDYEKYRHQFKNSNRGRSGNRGQRGRLQNNHIRQSHEDQDQNRQHRNPRNENWKNRIQNGDHDHSYNGENSQNYENKTKQNKSVKMVKGRNTVDFKPSYKPPDLRLVPAPVHWTSYKRPYNHRDVVVVNGLFGDENDMSIYNSLLDEIQNSGIDQDKLLVKWHNDSHLIADDKQGNWKKRCPTFLKVVKKMTEYFKMDVKATRFNWYRNSSEWKPFHHDAAAVKADKAKTQNLTIAVSFGMEREAAFEHAKTKTTISVPQYNGTIYTFGKEVNVEWRHGIPAVHPNNFKDEGRISIIAWGWIDDMIED</sequence>
<feature type="region of interest" description="Disordered" evidence="2">
    <location>
        <begin position="1"/>
        <end position="158"/>
    </location>
</feature>
<evidence type="ECO:0000256" key="1">
    <source>
        <dbReference type="ARBA" id="ARBA00001954"/>
    </source>
</evidence>
<protein>
    <submittedName>
        <fullName evidence="3">Oidioi.mRNA.OKI2018_I69.PAR.g10055.t1.cds</fullName>
    </submittedName>
    <submittedName>
        <fullName evidence="4">Oidioi.mRNA.OKI2018_I69.chrUn_7.g17247.t1.c ds</fullName>
    </submittedName>
</protein>
<feature type="compositionally biased region" description="Low complexity" evidence="2">
    <location>
        <begin position="85"/>
        <end position="103"/>
    </location>
</feature>
<evidence type="ECO:0000313" key="4">
    <source>
        <dbReference type="EMBL" id="CAG5114432.1"/>
    </source>
</evidence>
<proteinExistence type="predicted"/>
<name>A0ABN7TGX8_OIKDI</name>
<dbReference type="PANTHER" id="PTHR42256">
    <property type="entry name" value="OXOGLUTARATE/IRON-DEPENDENT DIOXYGENASE"/>
    <property type="match status" value="1"/>
</dbReference>
<accession>A0ABN7TGX8</accession>
<dbReference type="PANTHER" id="PTHR42256:SF1">
    <property type="entry name" value="FE2OG DIOXYGENASE DOMAIN-CONTAINING PROTEIN"/>
    <property type="match status" value="1"/>
</dbReference>
<dbReference type="EMBL" id="CAJRAX010000011">
    <property type="protein sequence ID" value="CAG5114432.1"/>
    <property type="molecule type" value="Genomic_DNA"/>
</dbReference>
<dbReference type="InterPro" id="IPR037151">
    <property type="entry name" value="AlkB-like_sf"/>
</dbReference>
<dbReference type="Proteomes" id="UP001158576">
    <property type="component" value="Chromosome PAR"/>
</dbReference>
<evidence type="ECO:0000313" key="5">
    <source>
        <dbReference type="Proteomes" id="UP001158576"/>
    </source>
</evidence>
<dbReference type="EMBL" id="OU015568">
    <property type="protein sequence ID" value="CAG5082189.1"/>
    <property type="molecule type" value="Genomic_DNA"/>
</dbReference>
<dbReference type="SUPFAM" id="SSF51197">
    <property type="entry name" value="Clavaminate synthase-like"/>
    <property type="match status" value="1"/>
</dbReference>
<dbReference type="Proteomes" id="UP001158576">
    <property type="component" value="Unassembled WGS sequence"/>
</dbReference>
<feature type="compositionally biased region" description="Basic and acidic residues" evidence="2">
    <location>
        <begin position="69"/>
        <end position="80"/>
    </location>
</feature>
<evidence type="ECO:0000256" key="2">
    <source>
        <dbReference type="SAM" id="MobiDB-lite"/>
    </source>
</evidence>
<feature type="compositionally biased region" description="Basic and acidic residues" evidence="2">
    <location>
        <begin position="107"/>
        <end position="139"/>
    </location>
</feature>